<dbReference type="Proteomes" id="UP000035083">
    <property type="component" value="Unassembled WGS sequence"/>
</dbReference>
<evidence type="ECO:0000256" key="1">
    <source>
        <dbReference type="SAM" id="MobiDB-lite"/>
    </source>
</evidence>
<evidence type="ECO:0000313" key="2">
    <source>
        <dbReference type="EMBL" id="GAC60632.1"/>
    </source>
</evidence>
<organism evidence="2 3">
    <name type="scientific">Gordonia sihwensis NBRC 108236</name>
    <dbReference type="NCBI Taxonomy" id="1223544"/>
    <lineage>
        <taxon>Bacteria</taxon>
        <taxon>Bacillati</taxon>
        <taxon>Actinomycetota</taxon>
        <taxon>Actinomycetes</taxon>
        <taxon>Mycobacteriales</taxon>
        <taxon>Gordoniaceae</taxon>
        <taxon>Gordonia</taxon>
    </lineage>
</organism>
<name>L7LKL7_9ACTN</name>
<reference evidence="2 3" key="1">
    <citation type="submission" date="2012-12" db="EMBL/GenBank/DDBJ databases">
        <title>Whole genome shotgun sequence of Gordonia sihwensis NBRC 108236.</title>
        <authorList>
            <person name="Yoshida I."/>
            <person name="Hosoyama A."/>
            <person name="Tsuchikane K."/>
            <person name="Ando Y."/>
            <person name="Baba S."/>
            <person name="Ohji S."/>
            <person name="Hamada M."/>
            <person name="Tamura T."/>
            <person name="Yamazoe A."/>
            <person name="Yamazaki S."/>
            <person name="Fujita N."/>
        </authorList>
    </citation>
    <scope>NUCLEOTIDE SEQUENCE [LARGE SCALE GENOMIC DNA]</scope>
    <source>
        <strain evidence="2 3">NBRC 108236</strain>
    </source>
</reference>
<evidence type="ECO:0000313" key="3">
    <source>
        <dbReference type="Proteomes" id="UP000035083"/>
    </source>
</evidence>
<dbReference type="AlphaFoldDB" id="L7LKL7"/>
<gene>
    <name evidence="2" type="ORF">GSI01S_10_02250</name>
</gene>
<feature type="region of interest" description="Disordered" evidence="1">
    <location>
        <begin position="1"/>
        <end position="50"/>
    </location>
</feature>
<sequence length="62" mass="6540">MTPDAEQPVARRGGRHVAARFPVVSVRGPPKQRIGGATGSGNDYGEVPPVLETASPCHQLYT</sequence>
<dbReference type="EMBL" id="BANU01000010">
    <property type="protein sequence ID" value="GAC60632.1"/>
    <property type="molecule type" value="Genomic_DNA"/>
</dbReference>
<protein>
    <submittedName>
        <fullName evidence="2">Uncharacterized protein</fullName>
    </submittedName>
</protein>
<keyword evidence="3" id="KW-1185">Reference proteome</keyword>
<accession>L7LKL7</accession>
<proteinExistence type="predicted"/>
<comment type="caution">
    <text evidence="2">The sequence shown here is derived from an EMBL/GenBank/DDBJ whole genome shotgun (WGS) entry which is preliminary data.</text>
</comment>